<evidence type="ECO:0000313" key="2">
    <source>
        <dbReference type="Proteomes" id="UP000243024"/>
    </source>
</evidence>
<dbReference type="Proteomes" id="UP000243024">
    <property type="component" value="Unassembled WGS sequence"/>
</dbReference>
<name>A0A179IQ44_HYDSH</name>
<dbReference type="EMBL" id="JXBB01000018">
    <property type="protein sequence ID" value="OAR04373.1"/>
    <property type="molecule type" value="Genomic_DNA"/>
</dbReference>
<organism evidence="1 2">
    <name type="scientific">Hydrogenibacillus schlegelii</name>
    <name type="common">Bacillus schlegelii</name>
    <dbReference type="NCBI Taxonomy" id="1484"/>
    <lineage>
        <taxon>Bacteria</taxon>
        <taxon>Bacillati</taxon>
        <taxon>Bacillota</taxon>
        <taxon>Bacilli</taxon>
        <taxon>Bacillales</taxon>
        <taxon>Bacillales Family X. Incertae Sedis</taxon>
        <taxon>Hydrogenibacillus</taxon>
    </lineage>
</organism>
<reference evidence="1 2" key="1">
    <citation type="submission" date="2015-09" db="EMBL/GenBank/DDBJ databases">
        <title>Draft genome sequence of Hydrogenibacillus schlegelii DSM 2000.</title>
        <authorList>
            <person name="Hemp J."/>
        </authorList>
    </citation>
    <scope>NUCLEOTIDE SEQUENCE [LARGE SCALE GENOMIC DNA]</scope>
    <source>
        <strain evidence="1 2">MA 48</strain>
    </source>
</reference>
<evidence type="ECO:0000313" key="1">
    <source>
        <dbReference type="EMBL" id="OAR04373.1"/>
    </source>
</evidence>
<sequence length="95" mass="10519">MSEGNKGQKHLPDNPFAVFEAITDPVPPFDLRVHALDVAVRRPPGVIGKDFVLPALKRSAPRHERRVTGFLCLKADPVQNRLGFLSWPALSPDAR</sequence>
<keyword evidence="2" id="KW-1185">Reference proteome</keyword>
<dbReference type="AlphaFoldDB" id="A0A179IQ44"/>
<comment type="caution">
    <text evidence="1">The sequence shown here is derived from an EMBL/GenBank/DDBJ whole genome shotgun (WGS) entry which is preliminary data.</text>
</comment>
<gene>
    <name evidence="1" type="ORF">SA87_12235</name>
</gene>
<protein>
    <submittedName>
        <fullName evidence="1">Uncharacterized protein</fullName>
    </submittedName>
</protein>
<proteinExistence type="predicted"/>
<accession>A0A179IQ44</accession>